<dbReference type="Pfam" id="PF00563">
    <property type="entry name" value="EAL"/>
    <property type="match status" value="1"/>
</dbReference>
<dbReference type="Proteomes" id="UP000054985">
    <property type="component" value="Unassembled WGS sequence"/>
</dbReference>
<evidence type="ECO:0000313" key="5">
    <source>
        <dbReference type="Proteomes" id="UP000054985"/>
    </source>
</evidence>
<gene>
    <name evidence="4" type="primary">ycgG</name>
    <name evidence="3" type="ORF">Lmor_0289</name>
    <name evidence="4" type="ORF">NCTC12239_01776</name>
</gene>
<evidence type="ECO:0000256" key="1">
    <source>
        <dbReference type="SAM" id="Phobius"/>
    </source>
</evidence>
<name>A0A378JXS7_9GAMM</name>
<keyword evidence="1" id="KW-0472">Membrane</keyword>
<dbReference type="InterPro" id="IPR035919">
    <property type="entry name" value="EAL_sf"/>
</dbReference>
<keyword evidence="1" id="KW-0812">Transmembrane</keyword>
<proteinExistence type="predicted"/>
<dbReference type="SMART" id="SM00052">
    <property type="entry name" value="EAL"/>
    <property type="match status" value="1"/>
</dbReference>
<evidence type="ECO:0000313" key="3">
    <source>
        <dbReference type="EMBL" id="KTD38468.1"/>
    </source>
</evidence>
<evidence type="ECO:0000313" key="4">
    <source>
        <dbReference type="EMBL" id="STX62837.1"/>
    </source>
</evidence>
<reference evidence="4 6" key="2">
    <citation type="submission" date="2018-06" db="EMBL/GenBank/DDBJ databases">
        <authorList>
            <consortium name="Pathogen Informatics"/>
            <person name="Doyle S."/>
        </authorList>
    </citation>
    <scope>NUCLEOTIDE SEQUENCE [LARGE SCALE GENOMIC DNA]</scope>
    <source>
        <strain evidence="4 6">NCTC12239</strain>
    </source>
</reference>
<reference evidence="3 5" key="1">
    <citation type="submission" date="2015-11" db="EMBL/GenBank/DDBJ databases">
        <title>Genomic analysis of 38 Legionella species identifies large and diverse effector repertoires.</title>
        <authorList>
            <person name="Burstein D."/>
            <person name="Amaro F."/>
            <person name="Zusman T."/>
            <person name="Lifshitz Z."/>
            <person name="Cohen O."/>
            <person name="Gilbert J.A."/>
            <person name="Pupko T."/>
            <person name="Shuman H.A."/>
            <person name="Segal G."/>
        </authorList>
    </citation>
    <scope>NUCLEOTIDE SEQUENCE [LARGE SCALE GENOMIC DNA]</scope>
    <source>
        <strain evidence="3 5">ATCC 43877</strain>
    </source>
</reference>
<sequence>MSNVLKDISQLIIRQFKYFWIILTVIVLALSLYFNWYLSINRTYEQVSTIATKISNRVDGFIEDLFQEVYTLPVYGSSFSDCQSELYPYLEHITLNNMNIAGISISDKNQQLICSSLPNNDTVISSTPHARSLTGPYELPLFDQPVYLIQQKMGNYRIGILVLSSILQNTLKVSDISINSVALHNNVEKKNVIRVERADGSALWKLSQKIEVQTEAKANQLYVSEKVHSIDGMVVAITENRQTLISNLIYYELLVSLIILICSTLIYHALKKIITKRYSLEGAIKLAIKNNEFYPEYQPLFNCQKGSFSGVEVLVRWRDSEDQLIMPDFFIPEAETTGLIVPLTLQIIEISLKETQSILQKDNEFHIAYNLSALHFAYPLFFTQCNQLAQQFSISPKQIIFELTERELLDKNNSAFIGSMNKLRDMGYSLAVDDYGTGHASISYLQHFPFDYLKIDKLFIQAIGTKAITESLNDAIIQMAKGLNLIIIAEGVETQEQVDYLSNNGVRFLQGWYFSKALPIDRLVTLLQGEKR</sequence>
<dbReference type="Gene3D" id="3.20.20.450">
    <property type="entry name" value="EAL domain"/>
    <property type="match status" value="1"/>
</dbReference>
<keyword evidence="5" id="KW-1185">Reference proteome</keyword>
<dbReference type="Proteomes" id="UP000254040">
    <property type="component" value="Unassembled WGS sequence"/>
</dbReference>
<dbReference type="InterPro" id="IPR050706">
    <property type="entry name" value="Cyclic-di-GMP_PDE-like"/>
</dbReference>
<keyword evidence="1" id="KW-1133">Transmembrane helix</keyword>
<evidence type="ECO:0000313" key="6">
    <source>
        <dbReference type="Proteomes" id="UP000254040"/>
    </source>
</evidence>
<accession>A0A378JXS7</accession>
<dbReference type="CDD" id="cd01948">
    <property type="entry name" value="EAL"/>
    <property type="match status" value="1"/>
</dbReference>
<dbReference type="PROSITE" id="PS50883">
    <property type="entry name" value="EAL"/>
    <property type="match status" value="1"/>
</dbReference>
<dbReference type="GO" id="GO:0071111">
    <property type="term" value="F:cyclic-guanylate-specific phosphodiesterase activity"/>
    <property type="evidence" value="ECO:0007669"/>
    <property type="project" value="InterPro"/>
</dbReference>
<organism evidence="4 6">
    <name type="scientific">Legionella moravica</name>
    <dbReference type="NCBI Taxonomy" id="39962"/>
    <lineage>
        <taxon>Bacteria</taxon>
        <taxon>Pseudomonadati</taxon>
        <taxon>Pseudomonadota</taxon>
        <taxon>Gammaproteobacteria</taxon>
        <taxon>Legionellales</taxon>
        <taxon>Legionellaceae</taxon>
        <taxon>Legionella</taxon>
    </lineage>
</organism>
<dbReference type="EMBL" id="UGOG01000001">
    <property type="protein sequence ID" value="STX62837.1"/>
    <property type="molecule type" value="Genomic_DNA"/>
</dbReference>
<dbReference type="RefSeq" id="WP_028384579.1">
    <property type="nucleotide sequence ID" value="NZ_CAAAJG010000041.1"/>
</dbReference>
<dbReference type="AlphaFoldDB" id="A0A378JXS7"/>
<dbReference type="EMBL" id="LNYN01000010">
    <property type="protein sequence ID" value="KTD38468.1"/>
    <property type="molecule type" value="Genomic_DNA"/>
</dbReference>
<dbReference type="PANTHER" id="PTHR33121:SF79">
    <property type="entry name" value="CYCLIC DI-GMP PHOSPHODIESTERASE PDED-RELATED"/>
    <property type="match status" value="1"/>
</dbReference>
<dbReference type="InterPro" id="IPR001633">
    <property type="entry name" value="EAL_dom"/>
</dbReference>
<feature type="transmembrane region" description="Helical" evidence="1">
    <location>
        <begin position="18"/>
        <end position="38"/>
    </location>
</feature>
<dbReference type="OrthoDB" id="675397at2"/>
<feature type="domain" description="EAL" evidence="2">
    <location>
        <begin position="277"/>
        <end position="531"/>
    </location>
</feature>
<protein>
    <submittedName>
        <fullName evidence="4">Rtn protein</fullName>
    </submittedName>
</protein>
<feature type="transmembrane region" description="Helical" evidence="1">
    <location>
        <begin position="248"/>
        <end position="270"/>
    </location>
</feature>
<dbReference type="PANTHER" id="PTHR33121">
    <property type="entry name" value="CYCLIC DI-GMP PHOSPHODIESTERASE PDEF"/>
    <property type="match status" value="1"/>
</dbReference>
<dbReference type="STRING" id="39962.Lmor_0289"/>
<dbReference type="SUPFAM" id="SSF141868">
    <property type="entry name" value="EAL domain-like"/>
    <property type="match status" value="1"/>
</dbReference>
<evidence type="ECO:0000259" key="2">
    <source>
        <dbReference type="PROSITE" id="PS50883"/>
    </source>
</evidence>